<dbReference type="Proteomes" id="UP001219525">
    <property type="component" value="Unassembled WGS sequence"/>
</dbReference>
<sequence>MLHRGRSSDLPHKPVVLTWETAADEAHTSHHATWVSSPPLTIPSDSMHTDPRPRRDDPLHANNLQSRASLQGNLRIAMHAPHRAVSSGEGSEKHSLHGLPYAYPQRTCGSRSFRYTWIKKPQACAGSIPHGRASLPESGRKRLLWSILSVRRYHADLPSREERGAILSVKKWSSGLFCISEWVFAIVAVAGTTLFIGPLSTIPCHHILGGVSHGKSLLQVYCPGSGPRTL</sequence>
<protein>
    <submittedName>
        <fullName evidence="2">Uncharacterized protein</fullName>
    </submittedName>
</protein>
<feature type="region of interest" description="Disordered" evidence="1">
    <location>
        <begin position="29"/>
        <end position="60"/>
    </location>
</feature>
<gene>
    <name evidence="2" type="ORF">GGX14DRAFT_637242</name>
</gene>
<accession>A0AAD6VDV3</accession>
<keyword evidence="3" id="KW-1185">Reference proteome</keyword>
<evidence type="ECO:0000313" key="3">
    <source>
        <dbReference type="Proteomes" id="UP001219525"/>
    </source>
</evidence>
<feature type="compositionally biased region" description="Basic and acidic residues" evidence="1">
    <location>
        <begin position="47"/>
        <end position="59"/>
    </location>
</feature>
<organism evidence="2 3">
    <name type="scientific">Mycena pura</name>
    <dbReference type="NCBI Taxonomy" id="153505"/>
    <lineage>
        <taxon>Eukaryota</taxon>
        <taxon>Fungi</taxon>
        <taxon>Dikarya</taxon>
        <taxon>Basidiomycota</taxon>
        <taxon>Agaricomycotina</taxon>
        <taxon>Agaricomycetes</taxon>
        <taxon>Agaricomycetidae</taxon>
        <taxon>Agaricales</taxon>
        <taxon>Marasmiineae</taxon>
        <taxon>Mycenaceae</taxon>
        <taxon>Mycena</taxon>
    </lineage>
</organism>
<evidence type="ECO:0000313" key="2">
    <source>
        <dbReference type="EMBL" id="KAJ7206919.1"/>
    </source>
</evidence>
<name>A0AAD6VDV3_9AGAR</name>
<dbReference type="AlphaFoldDB" id="A0AAD6VDV3"/>
<dbReference type="EMBL" id="JARJCW010000038">
    <property type="protein sequence ID" value="KAJ7206919.1"/>
    <property type="molecule type" value="Genomic_DNA"/>
</dbReference>
<comment type="caution">
    <text evidence="2">The sequence shown here is derived from an EMBL/GenBank/DDBJ whole genome shotgun (WGS) entry which is preliminary data.</text>
</comment>
<proteinExistence type="predicted"/>
<evidence type="ECO:0000256" key="1">
    <source>
        <dbReference type="SAM" id="MobiDB-lite"/>
    </source>
</evidence>
<reference evidence="2" key="1">
    <citation type="submission" date="2023-03" db="EMBL/GenBank/DDBJ databases">
        <title>Massive genome expansion in bonnet fungi (Mycena s.s.) driven by repeated elements and novel gene families across ecological guilds.</title>
        <authorList>
            <consortium name="Lawrence Berkeley National Laboratory"/>
            <person name="Harder C.B."/>
            <person name="Miyauchi S."/>
            <person name="Viragh M."/>
            <person name="Kuo A."/>
            <person name="Thoen E."/>
            <person name="Andreopoulos B."/>
            <person name="Lu D."/>
            <person name="Skrede I."/>
            <person name="Drula E."/>
            <person name="Henrissat B."/>
            <person name="Morin E."/>
            <person name="Kohler A."/>
            <person name="Barry K."/>
            <person name="LaButti K."/>
            <person name="Morin E."/>
            <person name="Salamov A."/>
            <person name="Lipzen A."/>
            <person name="Mereny Z."/>
            <person name="Hegedus B."/>
            <person name="Baldrian P."/>
            <person name="Stursova M."/>
            <person name="Weitz H."/>
            <person name="Taylor A."/>
            <person name="Grigoriev I.V."/>
            <person name="Nagy L.G."/>
            <person name="Martin F."/>
            <person name="Kauserud H."/>
        </authorList>
    </citation>
    <scope>NUCLEOTIDE SEQUENCE</scope>
    <source>
        <strain evidence="2">9144</strain>
    </source>
</reference>
<feature type="compositionally biased region" description="Polar residues" evidence="1">
    <location>
        <begin position="34"/>
        <end position="46"/>
    </location>
</feature>